<dbReference type="Proteomes" id="UP000466442">
    <property type="component" value="Unassembled WGS sequence"/>
</dbReference>
<name>A0A8S9XYQ3_APOLU</name>
<dbReference type="AlphaFoldDB" id="A0A8S9XYQ3"/>
<comment type="caution">
    <text evidence="1">The sequence shown here is derived from an EMBL/GenBank/DDBJ whole genome shotgun (WGS) entry which is preliminary data.</text>
</comment>
<sequence>MCRTVPIHRVELCRVVTILYGELCRTVPIHRVELCRVVTILCGELCCTVSIPVIDLLPLLVTAGAVLAASATPYDEQAPYYPGALTNIIGDTKNGIMESFKLALENVLDDVREFFLHLNETVHNIIKKLFDSLGKVGKELNRKR</sequence>
<evidence type="ECO:0000313" key="1">
    <source>
        <dbReference type="EMBL" id="KAF6214170.1"/>
    </source>
</evidence>
<gene>
    <name evidence="1" type="ORF">GE061_008909</name>
</gene>
<keyword evidence="2" id="KW-1185">Reference proteome</keyword>
<organism evidence="1 2">
    <name type="scientific">Apolygus lucorum</name>
    <name type="common">Small green plant bug</name>
    <name type="synonym">Lygocoris lucorum</name>
    <dbReference type="NCBI Taxonomy" id="248454"/>
    <lineage>
        <taxon>Eukaryota</taxon>
        <taxon>Metazoa</taxon>
        <taxon>Ecdysozoa</taxon>
        <taxon>Arthropoda</taxon>
        <taxon>Hexapoda</taxon>
        <taxon>Insecta</taxon>
        <taxon>Pterygota</taxon>
        <taxon>Neoptera</taxon>
        <taxon>Paraneoptera</taxon>
        <taxon>Hemiptera</taxon>
        <taxon>Heteroptera</taxon>
        <taxon>Panheteroptera</taxon>
        <taxon>Cimicomorpha</taxon>
        <taxon>Miridae</taxon>
        <taxon>Mirini</taxon>
        <taxon>Apolygus</taxon>
    </lineage>
</organism>
<accession>A0A8S9XYQ3</accession>
<dbReference type="EMBL" id="WIXP02000002">
    <property type="protein sequence ID" value="KAF6214170.1"/>
    <property type="molecule type" value="Genomic_DNA"/>
</dbReference>
<reference evidence="1" key="1">
    <citation type="journal article" date="2021" name="Mol. Ecol. Resour.">
        <title>Apolygus lucorum genome provides insights into omnivorousness and mesophyll feeding.</title>
        <authorList>
            <person name="Liu Y."/>
            <person name="Liu H."/>
            <person name="Wang H."/>
            <person name="Huang T."/>
            <person name="Liu B."/>
            <person name="Yang B."/>
            <person name="Yin L."/>
            <person name="Li B."/>
            <person name="Zhang Y."/>
            <person name="Zhang S."/>
            <person name="Jiang F."/>
            <person name="Zhang X."/>
            <person name="Ren Y."/>
            <person name="Wang B."/>
            <person name="Wang S."/>
            <person name="Lu Y."/>
            <person name="Wu K."/>
            <person name="Fan W."/>
            <person name="Wang G."/>
        </authorList>
    </citation>
    <scope>NUCLEOTIDE SEQUENCE</scope>
    <source>
        <strain evidence="1">12Hb</strain>
    </source>
</reference>
<proteinExistence type="predicted"/>
<protein>
    <submittedName>
        <fullName evidence="1">Uncharacterized protein</fullName>
    </submittedName>
</protein>
<evidence type="ECO:0000313" key="2">
    <source>
        <dbReference type="Proteomes" id="UP000466442"/>
    </source>
</evidence>